<dbReference type="EMBL" id="HBHZ01000335">
    <property type="protein sequence ID" value="CAE0187204.1"/>
    <property type="molecule type" value="Transcribed_RNA"/>
</dbReference>
<feature type="transmembrane region" description="Helical" evidence="1">
    <location>
        <begin position="162"/>
        <end position="184"/>
    </location>
</feature>
<accession>A0A7S3C7B0</accession>
<reference evidence="2" key="1">
    <citation type="submission" date="2021-01" db="EMBL/GenBank/DDBJ databases">
        <authorList>
            <person name="Corre E."/>
            <person name="Pelletier E."/>
            <person name="Niang G."/>
            <person name="Scheremetjew M."/>
            <person name="Finn R."/>
            <person name="Kale V."/>
            <person name="Holt S."/>
            <person name="Cochrane G."/>
            <person name="Meng A."/>
            <person name="Brown T."/>
            <person name="Cohen L."/>
        </authorList>
    </citation>
    <scope>NUCLEOTIDE SEQUENCE</scope>
    <source>
        <strain evidence="2">RCC1871</strain>
    </source>
</reference>
<feature type="transmembrane region" description="Helical" evidence="1">
    <location>
        <begin position="282"/>
        <end position="301"/>
    </location>
</feature>
<evidence type="ECO:0000256" key="1">
    <source>
        <dbReference type="SAM" id="Phobius"/>
    </source>
</evidence>
<feature type="transmembrane region" description="Helical" evidence="1">
    <location>
        <begin position="134"/>
        <end position="153"/>
    </location>
</feature>
<keyword evidence="1" id="KW-0472">Membrane</keyword>
<gene>
    <name evidence="2" type="ORF">CROS1456_LOCUS270</name>
</gene>
<dbReference type="AlphaFoldDB" id="A0A7S3C7B0"/>
<proteinExistence type="predicted"/>
<sequence length="352" mass="40851">MVFVDLLFRTPCFRSWLHREDYKFENEVDDVVAEGPTSSFSFRNHRPKRYLALLGFKDRNLEDEYLEDLARSKKASVFVGYAIAIVLFFVGSFLDSLQQIRMNKAIEEFTTEQRAKLGEYEYGGSMTAKENTPIALTMAFLVIGLAATVVINLSKSVHQKRLVLNLCSLVFTLYIALMGYFFSWSWNVDNYVYGPGAWPIVLTVYILSPLLALMSMQLPSSITFQLMSLVSIVFLLILPLVQNMFAEFSHENWMQSLDPVWVDECNDDLEGACVQDWKFKVVFPYVLLWTMVVGISVVSEIQDRENRRAWENKRVMEVQMEKLAESAKKREEYLVEEHKKKEDTIIEMFKSF</sequence>
<name>A0A7S3C7B0_9CHLO</name>
<feature type="transmembrane region" description="Helical" evidence="1">
    <location>
        <begin position="75"/>
        <end position="94"/>
    </location>
</feature>
<organism evidence="2">
    <name type="scientific">Chloropicon roscoffensis</name>
    <dbReference type="NCBI Taxonomy" id="1461544"/>
    <lineage>
        <taxon>Eukaryota</taxon>
        <taxon>Viridiplantae</taxon>
        <taxon>Chlorophyta</taxon>
        <taxon>Chloropicophyceae</taxon>
        <taxon>Chloropicales</taxon>
        <taxon>Chloropicaceae</taxon>
        <taxon>Chloropicon</taxon>
    </lineage>
</organism>
<feature type="transmembrane region" description="Helical" evidence="1">
    <location>
        <begin position="226"/>
        <end position="245"/>
    </location>
</feature>
<protein>
    <submittedName>
        <fullName evidence="2">Uncharacterized protein</fullName>
    </submittedName>
</protein>
<evidence type="ECO:0000313" key="2">
    <source>
        <dbReference type="EMBL" id="CAE0187204.1"/>
    </source>
</evidence>
<keyword evidence="1" id="KW-0812">Transmembrane</keyword>
<feature type="transmembrane region" description="Helical" evidence="1">
    <location>
        <begin position="196"/>
        <end position="214"/>
    </location>
</feature>
<keyword evidence="1" id="KW-1133">Transmembrane helix</keyword>